<organism evidence="2 3">
    <name type="scientific">Candidatus Enterocola intestinipullorum</name>
    <dbReference type="NCBI Taxonomy" id="2840783"/>
    <lineage>
        <taxon>Bacteria</taxon>
        <taxon>Pseudomonadati</taxon>
        <taxon>Bacteroidota</taxon>
        <taxon>Bacteroidia</taxon>
        <taxon>Bacteroidales</taxon>
        <taxon>Candidatus Enterocola</taxon>
    </lineage>
</organism>
<dbReference type="Pfam" id="PF04342">
    <property type="entry name" value="DMT_6"/>
    <property type="match status" value="1"/>
</dbReference>
<keyword evidence="1" id="KW-0472">Membrane</keyword>
<dbReference type="InterPro" id="IPR007437">
    <property type="entry name" value="DUF486"/>
</dbReference>
<proteinExistence type="predicted"/>
<reference evidence="2" key="2">
    <citation type="journal article" date="2021" name="PeerJ">
        <title>Extensive microbial diversity within the chicken gut microbiome revealed by metagenomics and culture.</title>
        <authorList>
            <person name="Gilroy R."/>
            <person name="Ravi A."/>
            <person name="Getino M."/>
            <person name="Pursley I."/>
            <person name="Horton D.L."/>
            <person name="Alikhan N.F."/>
            <person name="Baker D."/>
            <person name="Gharbi K."/>
            <person name="Hall N."/>
            <person name="Watson M."/>
            <person name="Adriaenssens E.M."/>
            <person name="Foster-Nyarko E."/>
            <person name="Jarju S."/>
            <person name="Secka A."/>
            <person name="Antonio M."/>
            <person name="Oren A."/>
            <person name="Chaudhuri R.R."/>
            <person name="La Ragione R."/>
            <person name="Hildebrand F."/>
            <person name="Pallen M.J."/>
        </authorList>
    </citation>
    <scope>NUCLEOTIDE SEQUENCE</scope>
    <source>
        <strain evidence="2">D3-1215</strain>
    </source>
</reference>
<evidence type="ECO:0000313" key="2">
    <source>
        <dbReference type="EMBL" id="MBO8446829.1"/>
    </source>
</evidence>
<reference evidence="2" key="1">
    <citation type="submission" date="2020-10" db="EMBL/GenBank/DDBJ databases">
        <authorList>
            <person name="Gilroy R."/>
        </authorList>
    </citation>
    <scope>NUCLEOTIDE SEQUENCE</scope>
    <source>
        <strain evidence="2">D3-1215</strain>
    </source>
</reference>
<keyword evidence="1" id="KW-1133">Transmembrane helix</keyword>
<protein>
    <submittedName>
        <fullName evidence="2">DMT family protein</fullName>
    </submittedName>
</protein>
<comment type="caution">
    <text evidence="2">The sequence shown here is derived from an EMBL/GenBank/DDBJ whole genome shotgun (WGS) entry which is preliminary data.</text>
</comment>
<dbReference type="AlphaFoldDB" id="A0A9D9EKH1"/>
<dbReference type="EMBL" id="JADIMR010000050">
    <property type="protein sequence ID" value="MBO8446829.1"/>
    <property type="molecule type" value="Genomic_DNA"/>
</dbReference>
<gene>
    <name evidence="2" type="ORF">IAC32_03675</name>
</gene>
<accession>A0A9D9EKH1</accession>
<feature type="transmembrane region" description="Helical" evidence="1">
    <location>
        <begin position="77"/>
        <end position="97"/>
    </location>
</feature>
<feature type="transmembrane region" description="Helical" evidence="1">
    <location>
        <begin position="103"/>
        <end position="122"/>
    </location>
</feature>
<dbReference type="PANTHER" id="PTHR38482">
    <property type="entry name" value="DMT FAMILY PROTEIN"/>
    <property type="match status" value="1"/>
</dbReference>
<dbReference type="PANTHER" id="PTHR38482:SF1">
    <property type="entry name" value="DMT FAMILY PROTEIN"/>
    <property type="match status" value="1"/>
</dbReference>
<sequence length="126" mass="14099">MNSSILTILLLVVSNIFMTLAWYGHLRLGELGVTKNWPLYAVILFSWLIALAEYSFQVPANRIGYAGNGGPFSLVQLKVLQEVITLIVFTVISTLIFKGQSFHWNHLVAFCLLVGAVYFSFIDVSK</sequence>
<dbReference type="PIRSF" id="PIRSF021239">
    <property type="entry name" value="UCP021239"/>
    <property type="match status" value="1"/>
</dbReference>
<keyword evidence="1" id="KW-0812">Transmembrane</keyword>
<evidence type="ECO:0000313" key="3">
    <source>
        <dbReference type="Proteomes" id="UP000823637"/>
    </source>
</evidence>
<feature type="transmembrane region" description="Helical" evidence="1">
    <location>
        <begin position="37"/>
        <end position="56"/>
    </location>
</feature>
<evidence type="ECO:0000256" key="1">
    <source>
        <dbReference type="SAM" id="Phobius"/>
    </source>
</evidence>
<dbReference type="Proteomes" id="UP000823637">
    <property type="component" value="Unassembled WGS sequence"/>
</dbReference>
<name>A0A9D9EKH1_9BACT</name>